<comment type="caution">
    <text evidence="1">The sequence shown here is derived from an EMBL/GenBank/DDBJ whole genome shotgun (WGS) entry which is preliminary data.</text>
</comment>
<sequence>MNQNQREKRLVRQQVMLTDSEIDQLKDWQFENRVPSMAAAIRELLRIGLTHASDLDLGDNFTN</sequence>
<proteinExistence type="predicted"/>
<organism evidence="1 2">
    <name type="scientific">Thalassobaculum litoreum DSM 18839</name>
    <dbReference type="NCBI Taxonomy" id="1123362"/>
    <lineage>
        <taxon>Bacteria</taxon>
        <taxon>Pseudomonadati</taxon>
        <taxon>Pseudomonadota</taxon>
        <taxon>Alphaproteobacteria</taxon>
        <taxon>Rhodospirillales</taxon>
        <taxon>Thalassobaculaceae</taxon>
        <taxon>Thalassobaculum</taxon>
    </lineage>
</organism>
<dbReference type="OrthoDB" id="7745180at2"/>
<dbReference type="AlphaFoldDB" id="A0A8G2BFD4"/>
<gene>
    <name evidence="1" type="ORF">SAMN05660686_01066</name>
</gene>
<dbReference type="EMBL" id="FNBW01000003">
    <property type="protein sequence ID" value="SDF37592.1"/>
    <property type="molecule type" value="Genomic_DNA"/>
</dbReference>
<dbReference type="Proteomes" id="UP000198615">
    <property type="component" value="Unassembled WGS sequence"/>
</dbReference>
<protein>
    <recommendedName>
        <fullName evidence="3">Ribbon-helix-helix protein, copG family</fullName>
    </recommendedName>
</protein>
<dbReference type="RefSeq" id="WP_038015195.1">
    <property type="nucleotide sequence ID" value="NZ_FNBW01000003.1"/>
</dbReference>
<evidence type="ECO:0000313" key="1">
    <source>
        <dbReference type="EMBL" id="SDF37592.1"/>
    </source>
</evidence>
<keyword evidence="2" id="KW-1185">Reference proteome</keyword>
<name>A0A8G2BFD4_9PROT</name>
<reference evidence="1 2" key="1">
    <citation type="submission" date="2016-10" db="EMBL/GenBank/DDBJ databases">
        <authorList>
            <person name="Varghese N."/>
            <person name="Submissions S."/>
        </authorList>
    </citation>
    <scope>NUCLEOTIDE SEQUENCE [LARGE SCALE GENOMIC DNA]</scope>
    <source>
        <strain evidence="1 2">DSM 18839</strain>
    </source>
</reference>
<accession>A0A8G2BFD4</accession>
<evidence type="ECO:0000313" key="2">
    <source>
        <dbReference type="Proteomes" id="UP000198615"/>
    </source>
</evidence>
<evidence type="ECO:0008006" key="3">
    <source>
        <dbReference type="Google" id="ProtNLM"/>
    </source>
</evidence>